<evidence type="ECO:0000259" key="12">
    <source>
        <dbReference type="Pfam" id="PF07565"/>
    </source>
</evidence>
<evidence type="ECO:0000313" key="14">
    <source>
        <dbReference type="Proteomes" id="UP000567570"/>
    </source>
</evidence>
<evidence type="ECO:0000256" key="10">
    <source>
        <dbReference type="SAM" id="MobiDB-lite"/>
    </source>
</evidence>
<feature type="transmembrane region" description="Helical" evidence="9">
    <location>
        <begin position="602"/>
        <end position="620"/>
    </location>
</feature>
<dbReference type="InterPro" id="IPR011531">
    <property type="entry name" value="HCO3_transpt-like_TM_dom"/>
</dbReference>
<protein>
    <recommendedName>
        <fullName evidence="9">Anion exchange protein</fullName>
    </recommendedName>
</protein>
<evidence type="ECO:0000313" key="13">
    <source>
        <dbReference type="EMBL" id="NXO56389.1"/>
    </source>
</evidence>
<evidence type="ECO:0000256" key="8">
    <source>
        <dbReference type="ARBA" id="ARBA00023136"/>
    </source>
</evidence>
<comment type="similarity">
    <text evidence="2 9">Belongs to the anion exchanger (TC 2.A.31) family.</text>
</comment>
<keyword evidence="14" id="KW-1185">Reference proteome</keyword>
<dbReference type="Gene3D" id="3.40.930.10">
    <property type="entry name" value="Mannitol-specific EII, Chain A"/>
    <property type="match status" value="1"/>
</dbReference>
<evidence type="ECO:0000256" key="4">
    <source>
        <dbReference type="ARBA" id="ARBA00022475"/>
    </source>
</evidence>
<feature type="domain" description="Band 3 cytoplasmic" evidence="12">
    <location>
        <begin position="112"/>
        <end position="239"/>
    </location>
</feature>
<comment type="caution">
    <text evidence="9">Lacks conserved residue(s) required for the propagation of feature annotation.</text>
</comment>
<dbReference type="AlphaFoldDB" id="A0A7L1T6B4"/>
<dbReference type="SUPFAM" id="SSF55804">
    <property type="entry name" value="Phoshotransferase/anion transport protein"/>
    <property type="match status" value="1"/>
</dbReference>
<dbReference type="GO" id="GO:0016323">
    <property type="term" value="C:basolateral plasma membrane"/>
    <property type="evidence" value="ECO:0007669"/>
    <property type="project" value="UniProtKB-SubCell"/>
</dbReference>
<dbReference type="InterPro" id="IPR003024">
    <property type="entry name" value="Na/HCO3_transpt"/>
</dbReference>
<keyword evidence="3 9" id="KW-0813">Transport</keyword>
<dbReference type="Proteomes" id="UP000567570">
    <property type="component" value="Unassembled WGS sequence"/>
</dbReference>
<dbReference type="FunFam" id="1.10.287.570:FF:000001">
    <property type="entry name" value="Anion exchange protein"/>
    <property type="match status" value="1"/>
</dbReference>
<dbReference type="InterPro" id="IPR016152">
    <property type="entry name" value="PTrfase/Anion_transptr"/>
</dbReference>
<evidence type="ECO:0000256" key="3">
    <source>
        <dbReference type="ARBA" id="ARBA00022448"/>
    </source>
</evidence>
<feature type="transmembrane region" description="Helical" evidence="9">
    <location>
        <begin position="776"/>
        <end position="794"/>
    </location>
</feature>
<evidence type="ECO:0000256" key="2">
    <source>
        <dbReference type="ARBA" id="ARBA00010993"/>
    </source>
</evidence>
<dbReference type="NCBIfam" id="TIGR00834">
    <property type="entry name" value="ae"/>
    <property type="match status" value="1"/>
</dbReference>
<feature type="non-terminal residue" evidence="13">
    <location>
        <position position="1"/>
    </location>
</feature>
<sequence>RWMKFEEKVEDGGERWSMPHVPVLRLHSLFQLRTYLQKGTMLLDLDAPNFKEIIDNALSGQREEAELRPELKERLAALLLRQPRHQPTKSLLRCLAELSLSPCQGKAEPRAELSETPLKEQLRNQFKKKIPPGAEAAHVAVGEIEFLEKPFTAFIRLRRGVALGSLAEVALPSRFLFILLGPQARVKAYHEVGRAMATLLTDELFQRVARQAEHREDLITGMEAFLDELTVLPPGKWDPSARIPPPSCLPSPHRRTTVHPLDRQSHGNGDMAAAGDRAGLGNPCSREELERTGRLFGGLLQDIRRKAPWYGSDFSDALHPQCLSAVLYIYLVTVTNAITFGGMLGDATANMQAVLESFLGTAFAGSIFCLFSGQPLTILSSTGPVLVFERLLFSFSQDHSLDYLEFRLWIGLWVAFFGVVLVATEASHLVRYFTRFTEEGFCALISLIFIYDSLKKMLSLADTFPINWQYRLDNVTSYSCVCNLSSPGNDTPLPSSLAPWQVQPLLPGGSARGCCGSKVSMRDPSLLPALSLQPPAALAGLSRTQCLSRGGHLLGTSCRYVPDVTLISFLLFGGTFLSCTALKRFRSSRYFPVGVRKLVSDFAIILASLASCAVDAALGLETPKLLVPSELKPTNPVRGWIISPFRANPWWVCLVSAVPAVLVTILIFMDQQITAVILNRREYKLQKGAGFHLDLLCVSLLMVVTSATGLPWYVSATVISLAHMESLKKESTSSAPGEHPEFLGIREQRLTGLAVFVLTGVSVFMAPVLKHIPMPVLYGVFLHMGVAALNSIQLTDRVRLLLMPAKHQPDLPYLHHVPLRRVHLFTIIQLLCLALLWVLKSTTAAIIFPVMV</sequence>
<name>A0A7L1T6B4_ARAGA</name>
<evidence type="ECO:0000256" key="5">
    <source>
        <dbReference type="ARBA" id="ARBA00022692"/>
    </source>
</evidence>
<accession>A0A7L1T6B4</accession>
<feature type="transmembrane region" description="Helical" evidence="9">
    <location>
        <begin position="750"/>
        <end position="769"/>
    </location>
</feature>
<feature type="transmembrane region" description="Helical" evidence="9">
    <location>
        <begin position="357"/>
        <end position="386"/>
    </location>
</feature>
<gene>
    <name evidence="13" type="primary">Slc4a4_1</name>
    <name evidence="13" type="ORF">ARAGUA_R09499</name>
</gene>
<feature type="non-terminal residue" evidence="13">
    <location>
        <position position="852"/>
    </location>
</feature>
<dbReference type="PRINTS" id="PR01232">
    <property type="entry name" value="NAHCO3TRSPRT"/>
</dbReference>
<proteinExistence type="inferred from homology"/>
<feature type="transmembrane region" description="Helical" evidence="9">
    <location>
        <begin position="649"/>
        <end position="669"/>
    </location>
</feature>
<feature type="transmembrane region" description="Helical" evidence="9">
    <location>
        <begin position="822"/>
        <end position="839"/>
    </location>
</feature>
<dbReference type="PRINTS" id="PR01231">
    <property type="entry name" value="HCO3TRNSPORT"/>
</dbReference>
<reference evidence="13 14" key="1">
    <citation type="submission" date="2019-09" db="EMBL/GenBank/DDBJ databases">
        <title>Bird 10,000 Genomes (B10K) Project - Family phase.</title>
        <authorList>
            <person name="Zhang G."/>
        </authorList>
    </citation>
    <scope>NUCLEOTIDE SEQUENCE [LARGE SCALE GENOMIC DNA]</scope>
    <source>
        <strain evidence="13">B10K-DU-002-11</strain>
        <tissue evidence="13">Muscle</tissue>
    </source>
</reference>
<organism evidence="13 14">
    <name type="scientific">Aramus guarauna</name>
    <name type="common">Limpkin</name>
    <name type="synonym">Scolopax guarauna</name>
    <dbReference type="NCBI Taxonomy" id="54356"/>
    <lineage>
        <taxon>Eukaryota</taxon>
        <taxon>Metazoa</taxon>
        <taxon>Chordata</taxon>
        <taxon>Craniata</taxon>
        <taxon>Vertebrata</taxon>
        <taxon>Euteleostomi</taxon>
        <taxon>Archelosauria</taxon>
        <taxon>Archosauria</taxon>
        <taxon>Dinosauria</taxon>
        <taxon>Saurischia</taxon>
        <taxon>Theropoda</taxon>
        <taxon>Coelurosauria</taxon>
        <taxon>Aves</taxon>
        <taxon>Neognathae</taxon>
        <taxon>Neoaves</taxon>
        <taxon>Gruiformes</taxon>
        <taxon>Aramidae</taxon>
        <taxon>Aramus</taxon>
    </lineage>
</organism>
<feature type="domain" description="Bicarbonate transporter-like transmembrane" evidence="11">
    <location>
        <begin position="294"/>
        <end position="852"/>
    </location>
</feature>
<evidence type="ECO:0000256" key="9">
    <source>
        <dbReference type="RuleBase" id="RU362035"/>
    </source>
</evidence>
<dbReference type="InterPro" id="IPR003020">
    <property type="entry name" value="HCO3_transpt_euk"/>
</dbReference>
<comment type="caution">
    <text evidence="13">The sequence shown here is derived from an EMBL/GenBank/DDBJ whole genome shotgun (WGS) entry which is preliminary data.</text>
</comment>
<feature type="transmembrane region" description="Helical" evidence="9">
    <location>
        <begin position="325"/>
        <end position="345"/>
    </location>
</feature>
<dbReference type="InterPro" id="IPR013769">
    <property type="entry name" value="Band3_cytoplasmic_dom"/>
</dbReference>
<dbReference type="GO" id="GO:0008509">
    <property type="term" value="F:monoatomic anion transmembrane transporter activity"/>
    <property type="evidence" value="ECO:0007669"/>
    <property type="project" value="InterPro"/>
</dbReference>
<evidence type="ECO:0000256" key="1">
    <source>
        <dbReference type="ARBA" id="ARBA00004554"/>
    </source>
</evidence>
<evidence type="ECO:0000256" key="7">
    <source>
        <dbReference type="ARBA" id="ARBA00023065"/>
    </source>
</evidence>
<dbReference type="GO" id="GO:0051453">
    <property type="term" value="P:regulation of intracellular pH"/>
    <property type="evidence" value="ECO:0007669"/>
    <property type="project" value="TreeGrafter"/>
</dbReference>
<keyword evidence="8 9" id="KW-0472">Membrane</keyword>
<dbReference type="PANTHER" id="PTHR11453:SF52">
    <property type="entry name" value="ANION EXCHANGE PROTEIN 4"/>
    <property type="match status" value="1"/>
</dbReference>
<comment type="subcellular location">
    <subcellularLocation>
        <location evidence="1">Basolateral cell membrane</location>
        <topology evidence="1">Multi-pass membrane protein</topology>
    </subcellularLocation>
    <subcellularLocation>
        <location evidence="9">Membrane</location>
        <topology evidence="9">Multi-pass membrane protein</topology>
    </subcellularLocation>
</comment>
<dbReference type="Pfam" id="PF00955">
    <property type="entry name" value="HCO3_cotransp"/>
    <property type="match status" value="1"/>
</dbReference>
<feature type="transmembrane region" description="Helical" evidence="9">
    <location>
        <begin position="690"/>
        <end position="714"/>
    </location>
</feature>
<dbReference type="PANTHER" id="PTHR11453">
    <property type="entry name" value="ANION EXCHANGE PROTEIN"/>
    <property type="match status" value="1"/>
</dbReference>
<evidence type="ECO:0000256" key="6">
    <source>
        <dbReference type="ARBA" id="ARBA00022989"/>
    </source>
</evidence>
<keyword evidence="6 9" id="KW-1133">Transmembrane helix</keyword>
<dbReference type="EMBL" id="VXBL01006853">
    <property type="protein sequence ID" value="NXO56389.1"/>
    <property type="molecule type" value="Genomic_DNA"/>
</dbReference>
<keyword evidence="7 9" id="KW-0406">Ion transport</keyword>
<dbReference type="Pfam" id="PF07565">
    <property type="entry name" value="Band_3_cyto"/>
    <property type="match status" value="2"/>
</dbReference>
<feature type="region of interest" description="Disordered" evidence="10">
    <location>
        <begin position="241"/>
        <end position="268"/>
    </location>
</feature>
<dbReference type="GO" id="GO:0005452">
    <property type="term" value="F:solute:inorganic anion antiporter activity"/>
    <property type="evidence" value="ECO:0007669"/>
    <property type="project" value="InterPro"/>
</dbReference>
<dbReference type="Gene3D" id="1.10.287.570">
    <property type="entry name" value="Helical hairpin bin"/>
    <property type="match status" value="1"/>
</dbReference>
<keyword evidence="4" id="KW-1003">Cell membrane</keyword>
<evidence type="ECO:0000259" key="11">
    <source>
        <dbReference type="Pfam" id="PF00955"/>
    </source>
</evidence>
<keyword evidence="5 9" id="KW-0812">Transmembrane</keyword>
<dbReference type="GO" id="GO:0008510">
    <property type="term" value="F:sodium:bicarbonate symporter activity"/>
    <property type="evidence" value="ECO:0007669"/>
    <property type="project" value="TreeGrafter"/>
</dbReference>
<feature type="transmembrane region" description="Helical" evidence="9">
    <location>
        <begin position="406"/>
        <end position="424"/>
    </location>
</feature>
<feature type="domain" description="Band 3 cytoplasmic" evidence="12">
    <location>
        <begin position="1"/>
        <end position="91"/>
    </location>
</feature>